<sequence>MPEQQLIETEWKGRSKGTLLGYKIYIFVLKNFGLNVAYLLLRTIVFYYFLFSYRSSKAIYPYFRKRLGYSRFRSIISIYKNYFLLGQTLSDRVTVSTGYRDVFDYTHDGIEKIDSLLKKRQGGILISGHLGNFEISHYFLENRYSISKISMVTTQTEQENIQEYLSQMSTATSLELILVKEDMSHIFEIHAALDKGGLVVITGDRFMAGSKYLTENLLGAPARFPLGPFRLASRLKVPVLFVYVMKGKKRNYRLYARTADTHANTPQLLLKEYTKSMEWMLTKYPLQWFNYFDFWGDNVKK</sequence>
<proteinExistence type="predicted"/>
<keyword evidence="1" id="KW-0012">Acyltransferase</keyword>
<evidence type="ECO:0000313" key="2">
    <source>
        <dbReference type="Proteomes" id="UP001595191"/>
    </source>
</evidence>
<dbReference type="Proteomes" id="UP001595191">
    <property type="component" value="Unassembled WGS sequence"/>
</dbReference>
<evidence type="ECO:0000313" key="1">
    <source>
        <dbReference type="EMBL" id="MFH6602735.1"/>
    </source>
</evidence>
<keyword evidence="2" id="KW-1185">Reference proteome</keyword>
<organism evidence="1 2">
    <name type="scientific">Meishania litoralis</name>
    <dbReference type="NCBI Taxonomy" id="3434685"/>
    <lineage>
        <taxon>Bacteria</taxon>
        <taxon>Pseudomonadati</taxon>
        <taxon>Bacteroidota</taxon>
        <taxon>Flavobacteriia</taxon>
        <taxon>Flavobacteriales</taxon>
        <taxon>Flavobacteriaceae</taxon>
        <taxon>Meishania</taxon>
    </lineage>
</organism>
<accession>A0ACC7LHQ4</accession>
<keyword evidence="1" id="KW-0808">Transferase</keyword>
<gene>
    <name evidence="1" type="ORF">ACEZ3G_04550</name>
</gene>
<reference evidence="1" key="1">
    <citation type="submission" date="2024-09" db="EMBL/GenBank/DDBJ databases">
        <authorList>
            <person name="Liu J."/>
        </authorList>
    </citation>
    <scope>NUCLEOTIDE SEQUENCE</scope>
    <source>
        <strain evidence="1">NBU2967</strain>
    </source>
</reference>
<comment type="caution">
    <text evidence="1">The sequence shown here is derived from an EMBL/GenBank/DDBJ whole genome shotgun (WGS) entry which is preliminary data.</text>
</comment>
<name>A0ACC7LHQ4_9FLAO</name>
<dbReference type="EMBL" id="JBHFPV010000001">
    <property type="protein sequence ID" value="MFH6602735.1"/>
    <property type="molecule type" value="Genomic_DNA"/>
</dbReference>
<protein>
    <submittedName>
        <fullName evidence="1">Lipid A biosynthesis acyltransferase</fullName>
    </submittedName>
</protein>